<reference evidence="2 3" key="1">
    <citation type="submission" date="2019-03" db="EMBL/GenBank/DDBJ databases">
        <title>Diversity of the mouse oral microbiome.</title>
        <authorList>
            <person name="Joseph S."/>
            <person name="Aduse-Opoku J."/>
            <person name="Curtis M."/>
            <person name="Wade W."/>
            <person name="Hashim A."/>
        </authorList>
    </citation>
    <scope>NUCLEOTIDE SEQUENCE [LARGE SCALE GENOMIC DNA]</scope>
    <source>
        <strain evidence="3">irhom_31</strain>
    </source>
</reference>
<name>A0A4Y9F4V0_9MICC</name>
<dbReference type="AlphaFoldDB" id="A0A4Y9F4V0"/>
<evidence type="ECO:0000313" key="2">
    <source>
        <dbReference type="EMBL" id="TFU22444.1"/>
    </source>
</evidence>
<dbReference type="EMBL" id="SPQC01000017">
    <property type="protein sequence ID" value="TFU22444.1"/>
    <property type="molecule type" value="Genomic_DNA"/>
</dbReference>
<gene>
    <name evidence="2" type="ORF">E4U03_06065</name>
</gene>
<evidence type="ECO:0000313" key="3">
    <source>
        <dbReference type="Proteomes" id="UP000297951"/>
    </source>
</evidence>
<keyword evidence="1" id="KW-1133">Transmembrane helix</keyword>
<sequence>MDFHLLMSSFLRVIEGYISLLFGIIGVPLLTVMGFITLRSQHHKNKLTIEQLERANGREQQNHKSL</sequence>
<dbReference type="Proteomes" id="UP000297951">
    <property type="component" value="Unassembled WGS sequence"/>
</dbReference>
<feature type="transmembrane region" description="Helical" evidence="1">
    <location>
        <begin position="16"/>
        <end position="38"/>
    </location>
</feature>
<accession>A0A4Y9F4V0</accession>
<protein>
    <submittedName>
        <fullName evidence="2">Uncharacterized protein</fullName>
    </submittedName>
</protein>
<organism evidence="2 3">
    <name type="scientific">Rothia nasimurium</name>
    <dbReference type="NCBI Taxonomy" id="85336"/>
    <lineage>
        <taxon>Bacteria</taxon>
        <taxon>Bacillati</taxon>
        <taxon>Actinomycetota</taxon>
        <taxon>Actinomycetes</taxon>
        <taxon>Micrococcales</taxon>
        <taxon>Micrococcaceae</taxon>
        <taxon>Rothia</taxon>
    </lineage>
</organism>
<dbReference type="RefSeq" id="WP_135012460.1">
    <property type="nucleotide sequence ID" value="NZ_JADGLK010000017.1"/>
</dbReference>
<proteinExistence type="predicted"/>
<evidence type="ECO:0000256" key="1">
    <source>
        <dbReference type="SAM" id="Phobius"/>
    </source>
</evidence>
<keyword evidence="1" id="KW-0472">Membrane</keyword>
<keyword evidence="1" id="KW-0812">Transmembrane</keyword>
<comment type="caution">
    <text evidence="2">The sequence shown here is derived from an EMBL/GenBank/DDBJ whole genome shotgun (WGS) entry which is preliminary data.</text>
</comment>